<sequence>MPTLDLDIVNKQTLCSSTTTTTIDDAHPSLPSHHRRVIATATASPPSTWGRVRPHPPPPTSPPRMTWQCHVTERTSAGHVKPQNEDEETRHEAHHNEATSRPPNIDDTARQRSPPDVLCRLTVTTYNIVTICIRCRPTTTTRSNDEGTGLHGATSLSATWQPDDERRPICRSLSSSYRCHVAAVSDVATERRTMTSVIVRRHDPSYHH</sequence>
<dbReference type="EMBL" id="KN838603">
    <property type="protein sequence ID" value="KIK01646.1"/>
    <property type="molecule type" value="Genomic_DNA"/>
</dbReference>
<dbReference type="AlphaFoldDB" id="A0A0C9X9G6"/>
<gene>
    <name evidence="2" type="ORF">K443DRAFT_6712</name>
</gene>
<name>A0A0C9X9G6_9AGAR</name>
<evidence type="ECO:0000313" key="3">
    <source>
        <dbReference type="Proteomes" id="UP000054477"/>
    </source>
</evidence>
<evidence type="ECO:0000256" key="1">
    <source>
        <dbReference type="SAM" id="MobiDB-lite"/>
    </source>
</evidence>
<keyword evidence="3" id="KW-1185">Reference proteome</keyword>
<proteinExistence type="predicted"/>
<feature type="compositionally biased region" description="Basic and acidic residues" evidence="1">
    <location>
        <begin position="82"/>
        <end position="98"/>
    </location>
</feature>
<protein>
    <submittedName>
        <fullName evidence="2">Unplaced genomic scaffold K443scaffold_68, whole genome shotgun sequence</fullName>
    </submittedName>
</protein>
<organism evidence="2 3">
    <name type="scientific">Laccaria amethystina LaAM-08-1</name>
    <dbReference type="NCBI Taxonomy" id="1095629"/>
    <lineage>
        <taxon>Eukaryota</taxon>
        <taxon>Fungi</taxon>
        <taxon>Dikarya</taxon>
        <taxon>Basidiomycota</taxon>
        <taxon>Agaricomycotina</taxon>
        <taxon>Agaricomycetes</taxon>
        <taxon>Agaricomycetidae</taxon>
        <taxon>Agaricales</taxon>
        <taxon>Agaricineae</taxon>
        <taxon>Hydnangiaceae</taxon>
        <taxon>Laccaria</taxon>
    </lineage>
</organism>
<accession>A0A0C9X9G6</accession>
<dbReference type="Proteomes" id="UP000054477">
    <property type="component" value="Unassembled WGS sequence"/>
</dbReference>
<reference evidence="2 3" key="1">
    <citation type="submission" date="2014-04" db="EMBL/GenBank/DDBJ databases">
        <authorList>
            <consortium name="DOE Joint Genome Institute"/>
            <person name="Kuo A."/>
            <person name="Kohler A."/>
            <person name="Nagy L.G."/>
            <person name="Floudas D."/>
            <person name="Copeland A."/>
            <person name="Barry K.W."/>
            <person name="Cichocki N."/>
            <person name="Veneault-Fourrey C."/>
            <person name="LaButti K."/>
            <person name="Lindquist E.A."/>
            <person name="Lipzen A."/>
            <person name="Lundell T."/>
            <person name="Morin E."/>
            <person name="Murat C."/>
            <person name="Sun H."/>
            <person name="Tunlid A."/>
            <person name="Henrissat B."/>
            <person name="Grigoriev I.V."/>
            <person name="Hibbett D.S."/>
            <person name="Martin F."/>
            <person name="Nordberg H.P."/>
            <person name="Cantor M.N."/>
            <person name="Hua S.X."/>
        </authorList>
    </citation>
    <scope>NUCLEOTIDE SEQUENCE [LARGE SCALE GENOMIC DNA]</scope>
    <source>
        <strain evidence="2 3">LaAM-08-1</strain>
    </source>
</reference>
<evidence type="ECO:0000313" key="2">
    <source>
        <dbReference type="EMBL" id="KIK01646.1"/>
    </source>
</evidence>
<reference evidence="3" key="2">
    <citation type="submission" date="2015-01" db="EMBL/GenBank/DDBJ databases">
        <title>Evolutionary Origins and Diversification of the Mycorrhizal Mutualists.</title>
        <authorList>
            <consortium name="DOE Joint Genome Institute"/>
            <consortium name="Mycorrhizal Genomics Consortium"/>
            <person name="Kohler A."/>
            <person name="Kuo A."/>
            <person name="Nagy L.G."/>
            <person name="Floudas D."/>
            <person name="Copeland A."/>
            <person name="Barry K.W."/>
            <person name="Cichocki N."/>
            <person name="Veneault-Fourrey C."/>
            <person name="LaButti K."/>
            <person name="Lindquist E.A."/>
            <person name="Lipzen A."/>
            <person name="Lundell T."/>
            <person name="Morin E."/>
            <person name="Murat C."/>
            <person name="Riley R."/>
            <person name="Ohm R."/>
            <person name="Sun H."/>
            <person name="Tunlid A."/>
            <person name="Henrissat B."/>
            <person name="Grigoriev I.V."/>
            <person name="Hibbett D.S."/>
            <person name="Martin F."/>
        </authorList>
    </citation>
    <scope>NUCLEOTIDE SEQUENCE [LARGE SCALE GENOMIC DNA]</scope>
    <source>
        <strain evidence="3">LaAM-08-1</strain>
    </source>
</reference>
<feature type="region of interest" description="Disordered" evidence="1">
    <location>
        <begin position="42"/>
        <end position="113"/>
    </location>
</feature>
<dbReference type="HOGENOM" id="CLU_1321087_0_0_1"/>